<evidence type="ECO:0000256" key="1">
    <source>
        <dbReference type="ARBA" id="ARBA00023015"/>
    </source>
</evidence>
<proteinExistence type="predicted"/>
<dbReference type="InterPro" id="IPR012318">
    <property type="entry name" value="HTH_CRP"/>
</dbReference>
<gene>
    <name evidence="7" type="ORF">DLJ74_14260</name>
</gene>
<organism evidence="7 8">
    <name type="scientific">Gracilibacillus dipsosauri</name>
    <dbReference type="NCBI Taxonomy" id="178340"/>
    <lineage>
        <taxon>Bacteria</taxon>
        <taxon>Bacillati</taxon>
        <taxon>Bacillota</taxon>
        <taxon>Bacilli</taxon>
        <taxon>Bacillales</taxon>
        <taxon>Bacillaceae</taxon>
        <taxon>Gracilibacillus</taxon>
    </lineage>
</organism>
<keyword evidence="1" id="KW-0805">Transcription regulation</keyword>
<evidence type="ECO:0000313" key="7">
    <source>
        <dbReference type="EMBL" id="PWU67619.1"/>
    </source>
</evidence>
<dbReference type="EMBL" id="QGTD01000013">
    <property type="protein sequence ID" value="PWU67619.1"/>
    <property type="molecule type" value="Genomic_DNA"/>
</dbReference>
<dbReference type="SMART" id="SM00419">
    <property type="entry name" value="HTH_CRP"/>
    <property type="match status" value="1"/>
</dbReference>
<dbReference type="PANTHER" id="PTHR24567">
    <property type="entry name" value="CRP FAMILY TRANSCRIPTIONAL REGULATORY PROTEIN"/>
    <property type="match status" value="1"/>
</dbReference>
<protein>
    <submittedName>
        <fullName evidence="7">Crp/Fnr family transcriptional regulator</fullName>
    </submittedName>
</protein>
<dbReference type="InterPro" id="IPR036390">
    <property type="entry name" value="WH_DNA-bd_sf"/>
</dbReference>
<dbReference type="CDD" id="cd00092">
    <property type="entry name" value="HTH_CRP"/>
    <property type="match status" value="1"/>
</dbReference>
<evidence type="ECO:0000259" key="5">
    <source>
        <dbReference type="PROSITE" id="PS50042"/>
    </source>
</evidence>
<dbReference type="InterPro" id="IPR014710">
    <property type="entry name" value="RmlC-like_jellyroll"/>
</dbReference>
<accession>A0A317L1F8</accession>
<keyword evidence="3" id="KW-0010">Activator</keyword>
<dbReference type="SMART" id="SM00100">
    <property type="entry name" value="cNMP"/>
    <property type="match status" value="1"/>
</dbReference>
<evidence type="ECO:0000256" key="3">
    <source>
        <dbReference type="ARBA" id="ARBA00023159"/>
    </source>
</evidence>
<dbReference type="AlphaFoldDB" id="A0A317L1F8"/>
<dbReference type="OrthoDB" id="9810708at2"/>
<sequence length="230" mass="26512">MSTNIIQDVLWNVPLFKELTREEIGAITEIAKIKQYATNSYVFMQGESLERVHFIHKGKVKIYKTDINGKEQIVSILKSEDMFPHAGFFRKGNYPAHAEIIEPATLVEIPILAFEQLLLQYPSLSIKLFRVMGDIIVDLQKRLEEQVLHNTEEQIIMLLIRLSKTHGKQCTDKNMILTTRFTNQELANMIGSSRETVSRTINKLKREGLVKGTKQGYLLLDMDCLQHYDC</sequence>
<dbReference type="InterPro" id="IPR036388">
    <property type="entry name" value="WH-like_DNA-bd_sf"/>
</dbReference>
<evidence type="ECO:0000313" key="8">
    <source>
        <dbReference type="Proteomes" id="UP000245624"/>
    </source>
</evidence>
<keyword evidence="4" id="KW-0804">Transcription</keyword>
<evidence type="ECO:0000256" key="4">
    <source>
        <dbReference type="ARBA" id="ARBA00023163"/>
    </source>
</evidence>
<dbReference type="SUPFAM" id="SSF51206">
    <property type="entry name" value="cAMP-binding domain-like"/>
    <property type="match status" value="1"/>
</dbReference>
<dbReference type="PANTHER" id="PTHR24567:SF26">
    <property type="entry name" value="REGULATORY PROTEIN YEIL"/>
    <property type="match status" value="1"/>
</dbReference>
<name>A0A317L1F8_9BACI</name>
<dbReference type="RefSeq" id="WP_109984971.1">
    <property type="nucleotide sequence ID" value="NZ_QGTD01000013.1"/>
</dbReference>
<dbReference type="Gene3D" id="1.10.10.10">
    <property type="entry name" value="Winged helix-like DNA-binding domain superfamily/Winged helix DNA-binding domain"/>
    <property type="match status" value="1"/>
</dbReference>
<comment type="caution">
    <text evidence="7">The sequence shown here is derived from an EMBL/GenBank/DDBJ whole genome shotgun (WGS) entry which is preliminary data.</text>
</comment>
<dbReference type="Proteomes" id="UP000245624">
    <property type="component" value="Unassembled WGS sequence"/>
</dbReference>
<dbReference type="InterPro" id="IPR050397">
    <property type="entry name" value="Env_Response_Regulators"/>
</dbReference>
<reference evidence="7 8" key="1">
    <citation type="submission" date="2018-05" db="EMBL/GenBank/DDBJ databases">
        <title>Genomic analysis of Gracilibacillus dipsosauri DD1 reveals novel features of a salt-tolerant amylase.</title>
        <authorList>
            <person name="Deutch C.E."/>
            <person name="Yang S."/>
        </authorList>
    </citation>
    <scope>NUCLEOTIDE SEQUENCE [LARGE SCALE GENOMIC DNA]</scope>
    <source>
        <strain evidence="7 8">DD1</strain>
    </source>
</reference>
<dbReference type="GO" id="GO:0003677">
    <property type="term" value="F:DNA binding"/>
    <property type="evidence" value="ECO:0007669"/>
    <property type="project" value="UniProtKB-KW"/>
</dbReference>
<dbReference type="PROSITE" id="PS51063">
    <property type="entry name" value="HTH_CRP_2"/>
    <property type="match status" value="1"/>
</dbReference>
<dbReference type="SUPFAM" id="SSF46785">
    <property type="entry name" value="Winged helix' DNA-binding domain"/>
    <property type="match status" value="1"/>
</dbReference>
<feature type="domain" description="HTH crp-type" evidence="6">
    <location>
        <begin position="149"/>
        <end position="223"/>
    </location>
</feature>
<keyword evidence="2" id="KW-0238">DNA-binding</keyword>
<dbReference type="Pfam" id="PF13545">
    <property type="entry name" value="HTH_Crp_2"/>
    <property type="match status" value="1"/>
</dbReference>
<keyword evidence="8" id="KW-1185">Reference proteome</keyword>
<dbReference type="CDD" id="cd00038">
    <property type="entry name" value="CAP_ED"/>
    <property type="match status" value="1"/>
</dbReference>
<evidence type="ECO:0000259" key="6">
    <source>
        <dbReference type="PROSITE" id="PS51063"/>
    </source>
</evidence>
<dbReference type="InterPro" id="IPR018490">
    <property type="entry name" value="cNMP-bd_dom_sf"/>
</dbReference>
<dbReference type="Pfam" id="PF00027">
    <property type="entry name" value="cNMP_binding"/>
    <property type="match status" value="1"/>
</dbReference>
<dbReference type="GO" id="GO:0003700">
    <property type="term" value="F:DNA-binding transcription factor activity"/>
    <property type="evidence" value="ECO:0007669"/>
    <property type="project" value="TreeGrafter"/>
</dbReference>
<evidence type="ECO:0000256" key="2">
    <source>
        <dbReference type="ARBA" id="ARBA00023125"/>
    </source>
</evidence>
<dbReference type="Gene3D" id="2.60.120.10">
    <property type="entry name" value="Jelly Rolls"/>
    <property type="match status" value="1"/>
</dbReference>
<dbReference type="PROSITE" id="PS50042">
    <property type="entry name" value="CNMP_BINDING_3"/>
    <property type="match status" value="1"/>
</dbReference>
<dbReference type="InterPro" id="IPR000595">
    <property type="entry name" value="cNMP-bd_dom"/>
</dbReference>
<dbReference type="GO" id="GO:0005829">
    <property type="term" value="C:cytosol"/>
    <property type="evidence" value="ECO:0007669"/>
    <property type="project" value="TreeGrafter"/>
</dbReference>
<dbReference type="PRINTS" id="PR00034">
    <property type="entry name" value="HTHCRP"/>
</dbReference>
<feature type="domain" description="Cyclic nucleotide-binding" evidence="5">
    <location>
        <begin position="15"/>
        <end position="118"/>
    </location>
</feature>